<dbReference type="Pfam" id="PF13192">
    <property type="entry name" value="Thioredoxin_3"/>
    <property type="match status" value="1"/>
</dbReference>
<dbReference type="SUPFAM" id="SSF52833">
    <property type="entry name" value="Thioredoxin-like"/>
    <property type="match status" value="2"/>
</dbReference>
<dbReference type="EMBL" id="CP031310">
    <property type="protein sequence ID" value="QCC51284.1"/>
    <property type="molecule type" value="Genomic_DNA"/>
</dbReference>
<dbReference type="PANTHER" id="PTHR37170:SF1">
    <property type="entry name" value="GLUTAREDOXIN-LIKE PROTEIN"/>
    <property type="match status" value="1"/>
</dbReference>
<dbReference type="PROSITE" id="PS00195">
    <property type="entry name" value="GLUTAREDOXIN_1"/>
    <property type="match status" value="1"/>
</dbReference>
<feature type="domain" description="Thioredoxin-like fold" evidence="3">
    <location>
        <begin position="135"/>
        <end position="210"/>
    </location>
</feature>
<protein>
    <submittedName>
        <fullName evidence="4">Glutaredoxin</fullName>
    </submittedName>
</protein>
<gene>
    <name evidence="4" type="ORF">DV733_08505</name>
</gene>
<dbReference type="STRING" id="1457250.GCA_000755225_01201"/>
<dbReference type="CDD" id="cd02973">
    <property type="entry name" value="TRX_GRX_like"/>
    <property type="match status" value="1"/>
</dbReference>
<organism evidence="4 5">
    <name type="scientific">Halapricum salinum</name>
    <dbReference type="NCBI Taxonomy" id="1457250"/>
    <lineage>
        <taxon>Archaea</taxon>
        <taxon>Methanobacteriati</taxon>
        <taxon>Methanobacteriota</taxon>
        <taxon>Stenosarchaea group</taxon>
        <taxon>Halobacteria</taxon>
        <taxon>Halobacteriales</taxon>
        <taxon>Haloarculaceae</taxon>
        <taxon>Halapricum</taxon>
    </lineage>
</organism>
<dbReference type="InterPro" id="IPR011903">
    <property type="entry name" value="TON_0319-like"/>
</dbReference>
<evidence type="ECO:0000313" key="4">
    <source>
        <dbReference type="EMBL" id="QCC51284.1"/>
    </source>
</evidence>
<dbReference type="InterPro" id="IPR036249">
    <property type="entry name" value="Thioredoxin-like_sf"/>
</dbReference>
<dbReference type="Proteomes" id="UP000296706">
    <property type="component" value="Chromosome"/>
</dbReference>
<dbReference type="InterPro" id="IPR011767">
    <property type="entry name" value="GLR_AS"/>
</dbReference>
<evidence type="ECO:0000259" key="3">
    <source>
        <dbReference type="Pfam" id="PF13192"/>
    </source>
</evidence>
<keyword evidence="5" id="KW-1185">Reference proteome</keyword>
<dbReference type="PANTHER" id="PTHR37170">
    <property type="entry name" value="GLUTAREDOXIN-RELATED"/>
    <property type="match status" value="1"/>
</dbReference>
<proteinExistence type="inferred from homology"/>
<name>A0A4D6HB29_9EURY</name>
<dbReference type="InterPro" id="IPR012336">
    <property type="entry name" value="Thioredoxin-like_fold"/>
</dbReference>
<dbReference type="GeneID" id="39847898"/>
<dbReference type="KEGG" id="hsn:DV733_08505"/>
<dbReference type="RefSeq" id="WP_049995107.1">
    <property type="nucleotide sequence ID" value="NZ_CP031310.1"/>
</dbReference>
<reference evidence="4 5" key="1">
    <citation type="journal article" date="2019" name="Nat. Commun.">
        <title>A new type of DNA phosphorothioation-based antiviral system in archaea.</title>
        <authorList>
            <person name="Xiong L."/>
            <person name="Liu S."/>
            <person name="Chen S."/>
            <person name="Xiao Y."/>
            <person name="Zhu B."/>
            <person name="Gao Y."/>
            <person name="Zhang Y."/>
            <person name="Chen B."/>
            <person name="Luo J."/>
            <person name="Deng Z."/>
            <person name="Chen X."/>
            <person name="Wang L."/>
            <person name="Chen S."/>
        </authorList>
    </citation>
    <scope>NUCLEOTIDE SEQUENCE [LARGE SCALE GENOMIC DNA]</scope>
    <source>
        <strain evidence="4 5">CBA1105</strain>
    </source>
</reference>
<keyword evidence="2" id="KW-0249">Electron transport</keyword>
<keyword evidence="2" id="KW-0813">Transport</keyword>
<accession>A0A4D6HB29</accession>
<evidence type="ECO:0000313" key="5">
    <source>
        <dbReference type="Proteomes" id="UP000296706"/>
    </source>
</evidence>
<dbReference type="NCBIfam" id="TIGR02187">
    <property type="entry name" value="PDO_seleno_TRX"/>
    <property type="match status" value="1"/>
</dbReference>
<dbReference type="AlphaFoldDB" id="A0A4D6HB29"/>
<evidence type="ECO:0000256" key="2">
    <source>
        <dbReference type="ARBA" id="ARBA00022982"/>
    </source>
</evidence>
<evidence type="ECO:0000256" key="1">
    <source>
        <dbReference type="ARBA" id="ARBA00007787"/>
    </source>
</evidence>
<comment type="similarity">
    <text evidence="1">Belongs to the glutaredoxin family.</text>
</comment>
<dbReference type="PROSITE" id="PS51354">
    <property type="entry name" value="GLUTAREDOXIN_2"/>
    <property type="match status" value="1"/>
</dbReference>
<dbReference type="OrthoDB" id="35385at2157"/>
<sequence length="216" mass="23995">MSVLSADDRSEVNQVLTELDDAVTVHVFTEDECEYCEQTLDLYDDVAGESEHVSVEIHDMDDPLAEDLGARKYDGAPVTVITRGDVTGVRYFGIPSGQEFSSFLQDLIVVSRGAGETPLPEEVREQVREIDQPVELKVFVTPTCPHCPRAVRVAHDMAVENDLIEADAIESQEFRELSQEYGVRGVPQINVNETGQFTGGLPPQRFLEEVRSALEQ</sequence>
<dbReference type="Gene3D" id="3.40.30.80">
    <property type="match status" value="1"/>
</dbReference>